<keyword evidence="1" id="KW-0812">Transmembrane</keyword>
<accession>A0A2H0XAB3</accession>
<feature type="transmembrane region" description="Helical" evidence="1">
    <location>
        <begin position="273"/>
        <end position="291"/>
    </location>
</feature>
<dbReference type="AlphaFoldDB" id="A0A2H0XAB3"/>
<protein>
    <recommendedName>
        <fullName evidence="4">PPM-type phosphatase domain-containing protein</fullName>
    </recommendedName>
</protein>
<dbReference type="EMBL" id="PEYW01000008">
    <property type="protein sequence ID" value="PIS21018.1"/>
    <property type="molecule type" value="Genomic_DNA"/>
</dbReference>
<proteinExistence type="predicted"/>
<comment type="caution">
    <text evidence="2">The sequence shown here is derived from an EMBL/GenBank/DDBJ whole genome shotgun (WGS) entry which is preliminary data.</text>
</comment>
<evidence type="ECO:0000313" key="2">
    <source>
        <dbReference type="EMBL" id="PIS21018.1"/>
    </source>
</evidence>
<evidence type="ECO:0000256" key="1">
    <source>
        <dbReference type="SAM" id="Phobius"/>
    </source>
</evidence>
<name>A0A2H0XAB3_UNCKA</name>
<keyword evidence="1" id="KW-0472">Membrane</keyword>
<evidence type="ECO:0008006" key="4">
    <source>
        <dbReference type="Google" id="ProtNLM"/>
    </source>
</evidence>
<evidence type="ECO:0000313" key="3">
    <source>
        <dbReference type="Proteomes" id="UP000231414"/>
    </source>
</evidence>
<organism evidence="2 3">
    <name type="scientific">candidate division WWE3 bacterium CG08_land_8_20_14_0_20_43_13</name>
    <dbReference type="NCBI Taxonomy" id="1975087"/>
    <lineage>
        <taxon>Bacteria</taxon>
        <taxon>Katanobacteria</taxon>
    </lineage>
</organism>
<gene>
    <name evidence="2" type="ORF">COT52_00710</name>
</gene>
<keyword evidence="1" id="KW-1133">Transmembrane helix</keyword>
<reference evidence="3" key="1">
    <citation type="submission" date="2017-09" db="EMBL/GenBank/DDBJ databases">
        <title>Depth-based differentiation of microbial function through sediment-hosted aquifers and enrichment of novel symbionts in the deep terrestrial subsurface.</title>
        <authorList>
            <person name="Probst A.J."/>
            <person name="Ladd B."/>
            <person name="Jarett J.K."/>
            <person name="Geller-Mcgrath D.E."/>
            <person name="Sieber C.M.K."/>
            <person name="Emerson J.B."/>
            <person name="Anantharaman K."/>
            <person name="Thomas B.C."/>
            <person name="Malmstrom R."/>
            <person name="Stieglmeier M."/>
            <person name="Klingl A."/>
            <person name="Woyke T."/>
            <person name="Ryan C.M."/>
            <person name="Banfield J.F."/>
        </authorList>
    </citation>
    <scope>NUCLEOTIDE SEQUENCE [LARGE SCALE GENOMIC DNA]</scope>
</reference>
<dbReference type="Proteomes" id="UP000231414">
    <property type="component" value="Unassembled WGS sequence"/>
</dbReference>
<sequence>MRKLLRYKSQIFLSSADSEGKSFACCQEHPPDDKNADLSKGTLFVVAEGWAGQKFDCKVVSGLINDTLVKNYYHDNNQPPLIALEQALLNLRQTMFDYISDSPELKSSNFSFNVTAGVLWNQIFYICLLGEGLGLIIKESGLSEIVPRSDSYLTSASGQIVSNEAVLLGSGGFFNSDWRKLAHNGLGEIPSLFLRKAPRQIGALLIKFEWAEVLDRHNALILSKAKSFPGGFLNVCFWLNNLWKKLNFFSFRAKKFKGLRPSRCRNRSRRLRWLLLPLVAAFLALGIWAVARRRQLWRSGLVEDFLRESEKVLNQARDLIGVNNQQAGQLAQEQLEILSTVLGAASSNQSLLQRQKELEEIKDRSFGIWRISDPGLFSSLPSDLSFGRLFGNQTDVYVADQGRGFLHRFDLANGLMLDQKEKDSAQLALFVCSPKKCWLFGQDSWQLADLEKDLYQKIANDSLFSYSDLTDGAFYDGGGEFVYLLSPVSNQVYKGLFDQEDGEFTYFNEWFNEDYDLSQAVSLAVDGGIYIGYSSGSVDYFYSGVKQDFSLKNTPSDYALLASLFTGVDYGYLYILDDKVKRVLVFSKEGYYQRQFVLGVADTLLDLWINQSQDRAFVLTQKRILSFPLAF</sequence>